<name>A0ABW4JML9_9BACL</name>
<feature type="domain" description="IclR-ED" evidence="5">
    <location>
        <begin position="79"/>
        <end position="260"/>
    </location>
</feature>
<evidence type="ECO:0000256" key="2">
    <source>
        <dbReference type="ARBA" id="ARBA00023125"/>
    </source>
</evidence>
<sequence length="268" mass="30096">MEMNGGSVKTAEKKYWVPAIERARDVLEMIASAPSKYRLIDLANKLEVNKSSMFSMLHTLESIGWIVKEKGDTYTLGANLGTLSAAYFHQFDLLRSFHEEAAKMVARIHLTIQLGVLDKREVLYLAKEEIRAPHVVSYPGMRIPAHATALGKIQLSGYADVELEQMYADYRFEKLTPYTVSSLAELQQQLAEMRRDGFAYDHEEAVLGFYCLAAPVYNYADQMIAAVSCSLTKADFEVKQALARGEILDLAGRLSRLAGHAKRHSQKE</sequence>
<dbReference type="InterPro" id="IPR029016">
    <property type="entry name" value="GAF-like_dom_sf"/>
</dbReference>
<dbReference type="Pfam" id="PF01614">
    <property type="entry name" value="IclR_C"/>
    <property type="match status" value="1"/>
</dbReference>
<dbReference type="SMART" id="SM00346">
    <property type="entry name" value="HTH_ICLR"/>
    <property type="match status" value="1"/>
</dbReference>
<dbReference type="Proteomes" id="UP001597079">
    <property type="component" value="Unassembled WGS sequence"/>
</dbReference>
<keyword evidence="3" id="KW-0804">Transcription</keyword>
<dbReference type="Pfam" id="PF09339">
    <property type="entry name" value="HTH_IclR"/>
    <property type="match status" value="1"/>
</dbReference>
<accession>A0ABW4JML9</accession>
<organism evidence="6 7">
    <name type="scientific">Alicyclobacillus fodiniaquatilis</name>
    <dbReference type="NCBI Taxonomy" id="1661150"/>
    <lineage>
        <taxon>Bacteria</taxon>
        <taxon>Bacillati</taxon>
        <taxon>Bacillota</taxon>
        <taxon>Bacilli</taxon>
        <taxon>Bacillales</taxon>
        <taxon>Alicyclobacillaceae</taxon>
        <taxon>Alicyclobacillus</taxon>
    </lineage>
</organism>
<reference evidence="7" key="1">
    <citation type="journal article" date="2019" name="Int. J. Syst. Evol. Microbiol.">
        <title>The Global Catalogue of Microorganisms (GCM) 10K type strain sequencing project: providing services to taxonomists for standard genome sequencing and annotation.</title>
        <authorList>
            <consortium name="The Broad Institute Genomics Platform"/>
            <consortium name="The Broad Institute Genome Sequencing Center for Infectious Disease"/>
            <person name="Wu L."/>
            <person name="Ma J."/>
        </authorList>
    </citation>
    <scope>NUCLEOTIDE SEQUENCE [LARGE SCALE GENOMIC DNA]</scope>
    <source>
        <strain evidence="7">CGMCC 1.12286</strain>
    </source>
</reference>
<dbReference type="PROSITE" id="PS51077">
    <property type="entry name" value="HTH_ICLR"/>
    <property type="match status" value="1"/>
</dbReference>
<evidence type="ECO:0000313" key="7">
    <source>
        <dbReference type="Proteomes" id="UP001597079"/>
    </source>
</evidence>
<dbReference type="SUPFAM" id="SSF46785">
    <property type="entry name" value="Winged helix' DNA-binding domain"/>
    <property type="match status" value="1"/>
</dbReference>
<comment type="caution">
    <text evidence="6">The sequence shown here is derived from an EMBL/GenBank/DDBJ whole genome shotgun (WGS) entry which is preliminary data.</text>
</comment>
<dbReference type="InterPro" id="IPR014757">
    <property type="entry name" value="Tscrpt_reg_IclR_C"/>
</dbReference>
<gene>
    <name evidence="6" type="ORF">ACFSB2_18975</name>
</gene>
<feature type="domain" description="HTH iclR-type" evidence="4">
    <location>
        <begin position="17"/>
        <end position="78"/>
    </location>
</feature>
<dbReference type="Gene3D" id="3.30.450.40">
    <property type="match status" value="1"/>
</dbReference>
<dbReference type="EMBL" id="JBHUCX010000075">
    <property type="protein sequence ID" value="MFD1676760.1"/>
    <property type="molecule type" value="Genomic_DNA"/>
</dbReference>
<keyword evidence="2" id="KW-0238">DNA-binding</keyword>
<keyword evidence="1" id="KW-0805">Transcription regulation</keyword>
<dbReference type="SUPFAM" id="SSF55781">
    <property type="entry name" value="GAF domain-like"/>
    <property type="match status" value="1"/>
</dbReference>
<dbReference type="PANTHER" id="PTHR30136:SF35">
    <property type="entry name" value="HTH-TYPE TRANSCRIPTIONAL REGULATOR RV1719"/>
    <property type="match status" value="1"/>
</dbReference>
<evidence type="ECO:0000256" key="1">
    <source>
        <dbReference type="ARBA" id="ARBA00023015"/>
    </source>
</evidence>
<evidence type="ECO:0000256" key="3">
    <source>
        <dbReference type="ARBA" id="ARBA00023163"/>
    </source>
</evidence>
<dbReference type="InterPro" id="IPR036390">
    <property type="entry name" value="WH_DNA-bd_sf"/>
</dbReference>
<dbReference type="InterPro" id="IPR036388">
    <property type="entry name" value="WH-like_DNA-bd_sf"/>
</dbReference>
<evidence type="ECO:0000313" key="6">
    <source>
        <dbReference type="EMBL" id="MFD1676760.1"/>
    </source>
</evidence>
<dbReference type="PANTHER" id="PTHR30136">
    <property type="entry name" value="HELIX-TURN-HELIX TRANSCRIPTIONAL REGULATOR, ICLR FAMILY"/>
    <property type="match status" value="1"/>
</dbReference>
<keyword evidence="7" id="KW-1185">Reference proteome</keyword>
<dbReference type="RefSeq" id="WP_377944668.1">
    <property type="nucleotide sequence ID" value="NZ_JBHUCX010000075.1"/>
</dbReference>
<dbReference type="InterPro" id="IPR050707">
    <property type="entry name" value="HTH_MetabolicPath_Reg"/>
</dbReference>
<protein>
    <submittedName>
        <fullName evidence="6">IclR family transcriptional regulator</fullName>
    </submittedName>
</protein>
<evidence type="ECO:0000259" key="5">
    <source>
        <dbReference type="PROSITE" id="PS51078"/>
    </source>
</evidence>
<evidence type="ECO:0000259" key="4">
    <source>
        <dbReference type="PROSITE" id="PS51077"/>
    </source>
</evidence>
<proteinExistence type="predicted"/>
<dbReference type="Gene3D" id="1.10.10.10">
    <property type="entry name" value="Winged helix-like DNA-binding domain superfamily/Winged helix DNA-binding domain"/>
    <property type="match status" value="1"/>
</dbReference>
<dbReference type="InterPro" id="IPR005471">
    <property type="entry name" value="Tscrpt_reg_IclR_N"/>
</dbReference>
<dbReference type="PROSITE" id="PS51078">
    <property type="entry name" value="ICLR_ED"/>
    <property type="match status" value="1"/>
</dbReference>